<dbReference type="AlphaFoldDB" id="A0A2P2KHR6"/>
<sequence>MKVIKLYDSLQILPFFFFLMQGKVYLFV</sequence>
<keyword evidence="1" id="KW-0812">Transmembrane</keyword>
<protein>
    <submittedName>
        <fullName evidence="2">Uncharacterized protein</fullName>
    </submittedName>
</protein>
<proteinExistence type="predicted"/>
<accession>A0A2P2KHR6</accession>
<dbReference type="EMBL" id="GGEC01024784">
    <property type="protein sequence ID" value="MBX05268.1"/>
    <property type="molecule type" value="Transcribed_RNA"/>
</dbReference>
<keyword evidence="1" id="KW-1133">Transmembrane helix</keyword>
<keyword evidence="1" id="KW-0472">Membrane</keyword>
<reference evidence="2" key="1">
    <citation type="submission" date="2018-02" db="EMBL/GenBank/DDBJ databases">
        <title>Rhizophora mucronata_Transcriptome.</title>
        <authorList>
            <person name="Meera S.P."/>
            <person name="Sreeshan A."/>
            <person name="Augustine A."/>
        </authorList>
    </citation>
    <scope>NUCLEOTIDE SEQUENCE</scope>
    <source>
        <tissue evidence="2">Leaf</tissue>
    </source>
</reference>
<organism evidence="2">
    <name type="scientific">Rhizophora mucronata</name>
    <name type="common">Asiatic mangrove</name>
    <dbReference type="NCBI Taxonomy" id="61149"/>
    <lineage>
        <taxon>Eukaryota</taxon>
        <taxon>Viridiplantae</taxon>
        <taxon>Streptophyta</taxon>
        <taxon>Embryophyta</taxon>
        <taxon>Tracheophyta</taxon>
        <taxon>Spermatophyta</taxon>
        <taxon>Magnoliopsida</taxon>
        <taxon>eudicotyledons</taxon>
        <taxon>Gunneridae</taxon>
        <taxon>Pentapetalae</taxon>
        <taxon>rosids</taxon>
        <taxon>fabids</taxon>
        <taxon>Malpighiales</taxon>
        <taxon>Rhizophoraceae</taxon>
        <taxon>Rhizophora</taxon>
    </lineage>
</organism>
<feature type="transmembrane region" description="Helical" evidence="1">
    <location>
        <begin position="6"/>
        <end position="26"/>
    </location>
</feature>
<evidence type="ECO:0000256" key="1">
    <source>
        <dbReference type="SAM" id="Phobius"/>
    </source>
</evidence>
<evidence type="ECO:0000313" key="2">
    <source>
        <dbReference type="EMBL" id="MBX05268.1"/>
    </source>
</evidence>
<name>A0A2P2KHR6_RHIMU</name>